<reference evidence="1 2" key="1">
    <citation type="journal article" date="2011" name="J. Bacteriol.">
        <title>Whole-genome sequences of two Borrelia afzelii and two Borrelia garinii Lyme disease agent isolates.</title>
        <authorList>
            <person name="Casjens S.R."/>
            <person name="Mongodin E.F."/>
            <person name="Qiu W.-G."/>
            <person name="Dunn J.J."/>
            <person name="Luft B.J."/>
            <person name="Fraser-Liggett C.M."/>
            <person name="Schutzer S.E."/>
        </authorList>
    </citation>
    <scope>NUCLEOTIDE SEQUENCE [LARGE SCALE GENOMIC DNA]</scope>
    <source>
        <strain evidence="1 2">PBr</strain>
    </source>
</reference>
<dbReference type="Proteomes" id="UP000006103">
    <property type="component" value="Plasmid PBr_cp32-5"/>
</dbReference>
<protein>
    <submittedName>
        <fullName evidence="1">Uncharacterized protein</fullName>
    </submittedName>
</protein>
<keyword evidence="2" id="KW-1185">Reference proteome</keyword>
<evidence type="ECO:0000313" key="2">
    <source>
        <dbReference type="Proteomes" id="UP000006103"/>
    </source>
</evidence>
<keyword evidence="1" id="KW-0614">Plasmid</keyword>
<name>B8F0X1_BORGR</name>
<sequence length="41" mass="4926">MSTFYKNFYNKIKTLLNSLIKELNKAHGFSLAEFTLKNYFF</sequence>
<organism evidence="1 2">
    <name type="scientific">Borreliella garinii PBr</name>
    <dbReference type="NCBI Taxonomy" id="498743"/>
    <lineage>
        <taxon>Bacteria</taxon>
        <taxon>Pseudomonadati</taxon>
        <taxon>Spirochaetota</taxon>
        <taxon>Spirochaetia</taxon>
        <taxon>Spirochaetales</taxon>
        <taxon>Borreliaceae</taxon>
        <taxon>Borreliella</taxon>
    </lineage>
</organism>
<dbReference type="AlphaFoldDB" id="B8F0X1"/>
<accession>B8F0X1</accession>
<proteinExistence type="predicted"/>
<gene>
    <name evidence="1" type="ORF">BGAPBR_V0035</name>
</gene>
<evidence type="ECO:0000313" key="1">
    <source>
        <dbReference type="EMBL" id="ACL34542.1"/>
    </source>
</evidence>
<dbReference type="EMBL" id="CP001303">
    <property type="protein sequence ID" value="ACL34542.1"/>
    <property type="molecule type" value="Genomic_DNA"/>
</dbReference>
<geneLocation type="plasmid" evidence="1 2">
    <name>PBr_cp32-5</name>
</geneLocation>